<dbReference type="PANTHER" id="PTHR36766:SF38">
    <property type="entry name" value="DISEASE RESISTANCE PROTEIN RGA3"/>
    <property type="match status" value="1"/>
</dbReference>
<dbReference type="Pfam" id="PF23559">
    <property type="entry name" value="WHD_DRP"/>
    <property type="match status" value="1"/>
</dbReference>
<feature type="compositionally biased region" description="Basic and acidic residues" evidence="6">
    <location>
        <begin position="144"/>
        <end position="157"/>
    </location>
</feature>
<evidence type="ECO:0000256" key="1">
    <source>
        <dbReference type="ARBA" id="ARBA00022614"/>
    </source>
</evidence>
<dbReference type="SUPFAM" id="SSF52540">
    <property type="entry name" value="P-loop containing nucleoside triphosphate hydrolases"/>
    <property type="match status" value="1"/>
</dbReference>
<feature type="domain" description="Disease resistance N-terminal" evidence="8">
    <location>
        <begin position="13"/>
        <end position="91"/>
    </location>
</feature>
<dbReference type="CDD" id="cd14798">
    <property type="entry name" value="RX-CC_like"/>
    <property type="match status" value="1"/>
</dbReference>
<reference evidence="12" key="1">
    <citation type="journal article" date="2016" name="Nat. Biotechnol.">
        <title>Sequencing wild and cultivated cassava and related species reveals extensive interspecific hybridization and genetic diversity.</title>
        <authorList>
            <person name="Bredeson J.V."/>
            <person name="Lyons J.B."/>
            <person name="Prochnik S.E."/>
            <person name="Wu G.A."/>
            <person name="Ha C.M."/>
            <person name="Edsinger-Gonzales E."/>
            <person name="Grimwood J."/>
            <person name="Schmutz J."/>
            <person name="Rabbi I.Y."/>
            <person name="Egesi C."/>
            <person name="Nauluvula P."/>
            <person name="Lebot V."/>
            <person name="Ndunguru J."/>
            <person name="Mkamilo G."/>
            <person name="Bart R.S."/>
            <person name="Setter T.L."/>
            <person name="Gleadow R.M."/>
            <person name="Kulakow P."/>
            <person name="Ferguson M.E."/>
            <person name="Rounsley S."/>
            <person name="Rokhsar D.S."/>
        </authorList>
    </citation>
    <scope>NUCLEOTIDE SEQUENCE [LARGE SCALE GENOMIC DNA]</scope>
    <source>
        <strain evidence="12">cv. AM560-2</strain>
    </source>
</reference>
<evidence type="ECO:0000259" key="9">
    <source>
        <dbReference type="Pfam" id="PF23559"/>
    </source>
</evidence>
<dbReference type="InterPro" id="IPR032675">
    <property type="entry name" value="LRR_dom_sf"/>
</dbReference>
<keyword evidence="2" id="KW-0677">Repeat</keyword>
<dbReference type="PANTHER" id="PTHR36766">
    <property type="entry name" value="PLANT BROAD-SPECTRUM MILDEW RESISTANCE PROTEIN RPW8"/>
    <property type="match status" value="1"/>
</dbReference>
<feature type="domain" description="Disease resistance protein winged helix" evidence="9">
    <location>
        <begin position="423"/>
        <end position="494"/>
    </location>
</feature>
<dbReference type="FunFam" id="3.40.50.300:FF:001091">
    <property type="entry name" value="Probable disease resistance protein At1g61300"/>
    <property type="match status" value="1"/>
</dbReference>
<evidence type="ECO:0000259" key="10">
    <source>
        <dbReference type="Pfam" id="PF25019"/>
    </source>
</evidence>
<dbReference type="GO" id="GO:0051707">
    <property type="term" value="P:response to other organism"/>
    <property type="evidence" value="ECO:0007669"/>
    <property type="project" value="UniProtKB-ARBA"/>
</dbReference>
<dbReference type="InterPro" id="IPR056789">
    <property type="entry name" value="LRR_R13L1-DRL21"/>
</dbReference>
<evidence type="ECO:0000259" key="8">
    <source>
        <dbReference type="Pfam" id="PF18052"/>
    </source>
</evidence>
<dbReference type="Gene3D" id="3.40.50.300">
    <property type="entry name" value="P-loop containing nucleotide triphosphate hydrolases"/>
    <property type="match status" value="1"/>
</dbReference>
<feature type="domain" description="NB-ARC" evidence="7">
    <location>
        <begin position="169"/>
        <end position="337"/>
    </location>
</feature>
<evidence type="ECO:0000256" key="6">
    <source>
        <dbReference type="SAM" id="MobiDB-lite"/>
    </source>
</evidence>
<dbReference type="EMBL" id="CM004396">
    <property type="protein sequence ID" value="OAY40036.1"/>
    <property type="molecule type" value="Genomic_DNA"/>
</dbReference>
<evidence type="ECO:0000256" key="4">
    <source>
        <dbReference type="ARBA" id="ARBA00022821"/>
    </source>
</evidence>
<feature type="region of interest" description="Disordered" evidence="6">
    <location>
        <begin position="144"/>
        <end position="166"/>
    </location>
</feature>
<dbReference type="InterPro" id="IPR006553">
    <property type="entry name" value="Leu-rich_rpt_Cys-con_subtyp"/>
</dbReference>
<dbReference type="PRINTS" id="PR00364">
    <property type="entry name" value="DISEASERSIST"/>
</dbReference>
<dbReference type="Gene3D" id="1.10.10.10">
    <property type="entry name" value="Winged helix-like DNA-binding domain superfamily/Winged helix DNA-binding domain"/>
    <property type="match status" value="1"/>
</dbReference>
<dbReference type="InterPro" id="IPR058922">
    <property type="entry name" value="WHD_DRP"/>
</dbReference>
<evidence type="ECO:0000256" key="5">
    <source>
        <dbReference type="ARBA" id="ARBA00022840"/>
    </source>
</evidence>
<organism evidence="11 12">
    <name type="scientific">Manihot esculenta</name>
    <name type="common">Cassava</name>
    <name type="synonym">Jatropha manihot</name>
    <dbReference type="NCBI Taxonomy" id="3983"/>
    <lineage>
        <taxon>Eukaryota</taxon>
        <taxon>Viridiplantae</taxon>
        <taxon>Streptophyta</taxon>
        <taxon>Embryophyta</taxon>
        <taxon>Tracheophyta</taxon>
        <taxon>Spermatophyta</taxon>
        <taxon>Magnoliopsida</taxon>
        <taxon>eudicotyledons</taxon>
        <taxon>Gunneridae</taxon>
        <taxon>Pentapetalae</taxon>
        <taxon>rosids</taxon>
        <taxon>fabids</taxon>
        <taxon>Malpighiales</taxon>
        <taxon>Euphorbiaceae</taxon>
        <taxon>Crotonoideae</taxon>
        <taxon>Manihoteae</taxon>
        <taxon>Manihot</taxon>
    </lineage>
</organism>
<dbReference type="Pfam" id="PF25019">
    <property type="entry name" value="LRR_R13L1-DRL21"/>
    <property type="match status" value="1"/>
</dbReference>
<feature type="domain" description="R13L1/DRL21-like LRR repeat region" evidence="10">
    <location>
        <begin position="681"/>
        <end position="810"/>
    </location>
</feature>
<dbReference type="SMART" id="SM00367">
    <property type="entry name" value="LRR_CC"/>
    <property type="match status" value="3"/>
</dbReference>
<keyword evidence="3" id="KW-0547">Nucleotide-binding</keyword>
<evidence type="ECO:0000256" key="2">
    <source>
        <dbReference type="ARBA" id="ARBA00022737"/>
    </source>
</evidence>
<dbReference type="OrthoDB" id="839891at2759"/>
<dbReference type="Pfam" id="PF18052">
    <property type="entry name" value="Rx_N"/>
    <property type="match status" value="1"/>
</dbReference>
<dbReference type="Gene3D" id="3.80.10.10">
    <property type="entry name" value="Ribonuclease Inhibitor"/>
    <property type="match status" value="2"/>
</dbReference>
<dbReference type="InterPro" id="IPR036388">
    <property type="entry name" value="WH-like_DNA-bd_sf"/>
</dbReference>
<evidence type="ECO:0000313" key="12">
    <source>
        <dbReference type="Proteomes" id="UP000091857"/>
    </source>
</evidence>
<protein>
    <submittedName>
        <fullName evidence="11">Uncharacterized protein</fullName>
    </submittedName>
</protein>
<dbReference type="SUPFAM" id="SSF52058">
    <property type="entry name" value="L domain-like"/>
    <property type="match status" value="1"/>
</dbReference>
<dbReference type="Pfam" id="PF00931">
    <property type="entry name" value="NB-ARC"/>
    <property type="match status" value="1"/>
</dbReference>
<dbReference type="InterPro" id="IPR002182">
    <property type="entry name" value="NB-ARC"/>
</dbReference>
<dbReference type="GO" id="GO:0006952">
    <property type="term" value="P:defense response"/>
    <property type="evidence" value="ECO:0007669"/>
    <property type="project" value="UniProtKB-KW"/>
</dbReference>
<dbReference type="InterPro" id="IPR041118">
    <property type="entry name" value="Rx_N"/>
</dbReference>
<keyword evidence="1" id="KW-0433">Leucine-rich repeat</keyword>
<dbReference type="InterPro" id="IPR027417">
    <property type="entry name" value="P-loop_NTPase"/>
</dbReference>
<dbReference type="Proteomes" id="UP000091857">
    <property type="component" value="Chromosome 10"/>
</dbReference>
<dbReference type="GO" id="GO:0043531">
    <property type="term" value="F:ADP binding"/>
    <property type="evidence" value="ECO:0007669"/>
    <property type="project" value="InterPro"/>
</dbReference>
<comment type="caution">
    <text evidence="11">The sequence shown here is derived from an EMBL/GenBank/DDBJ whole genome shotgun (WGS) entry which is preliminary data.</text>
</comment>
<accession>A0A2C9V8A6</accession>
<dbReference type="GO" id="GO:0005524">
    <property type="term" value="F:ATP binding"/>
    <property type="evidence" value="ECO:0007669"/>
    <property type="project" value="UniProtKB-KW"/>
</dbReference>
<evidence type="ECO:0000259" key="7">
    <source>
        <dbReference type="Pfam" id="PF00931"/>
    </source>
</evidence>
<name>A0A2C9V8A6_MANES</name>
<keyword evidence="5" id="KW-0067">ATP-binding</keyword>
<dbReference type="AlphaFoldDB" id="A0A2C9V8A6"/>
<keyword evidence="12" id="KW-1185">Reference proteome</keyword>
<dbReference type="FunFam" id="1.10.10.10:FF:000322">
    <property type="entry name" value="Probable disease resistance protein At1g63360"/>
    <property type="match status" value="1"/>
</dbReference>
<keyword evidence="4" id="KW-0611">Plant defense</keyword>
<proteinExistence type="predicted"/>
<sequence>MADAVLSGITVEIIKKLGSLVHQKTKLYLGVKEELEKLRRTVSTIQAVLLDAEEQYWQSHQVKDWVDSLKEAFYDADDLLDEFSTDVLLKQMMIGDRMVKEVGFFFSSSNPFAYGLKMAYKIEKIRNKLDEIAANRRFHLNERNEIPTPRVEEREQTHSSLPQGVVGREDDNEKIIDFLLDSSYEENVSIISIVGIGGQGKTTLAQLAFNDEKVKSNFELKMWVHVSEKFDVKEIVEKILESPYVGKHGNLNTLKDILHEKINRKKYLLVLDDLWNQDSEKWFKLKDLLAGGASGSKIIVTARYQMVSEIIRSEETHYLEGLPVDESWSLLKKMAFKPGQVPSLQHEKVGREIVEMCGRVPLAISVIGRVLYFTNTIDEWQLLKAKGFSNLNEGENKIMQTLKLSYTHLPSHLKRCFAYYSLLPKGFQIDVTYLVSLWMAQGFIKSSDLTRSLRDKGLEYLKDLVWRSFFQIVEKDDLGNVIFVEMHDLMYDLAKLVAKEENVSLNSDANRFEGVRHLLIDSDVESWRKVTERLPSATKLRSFISWSTKQDEEECHEIFSQLSCVRVLILWGMRFERLPPSIVKLIHIRFLDLSYSEGIEILPDSIIKLQNLHILILIDCKRLKQLPKHIKKLVNLQRLNLGGCVALTHMPLGIGQLTSLERLSMFMVAKDNSIHKRSGGLSELRYLNNLREDLEILNLLYVKNPASEFEAANLKEKQHLPSLKLAWKLGEPYEDDDSDAENDREISLEELHPHFNLKGLRVYGSGRLVFPSWISSLTNLVELVLDNCIRCQHFPPLDQFPSLKTLCIRDFTDLEYIESEINCDSALFFPSLEKLWLFNCPNLKGWRSHTSTSQSLQFHCLLYLEVKSCPNLTTMPLIPSVQELALTNASKKSLEDILKMNISVSPSTSSCSSVSPSELQLLHIEGIEDLELLPEELLTNLTSVQRLDIRYCPRLTKVSSALRHLASLETLVFVACEELDLLYLEDHSDMPWQCLGRLQRLAFSNLTKLASVPKGLQHLPTLSRLTITSCPNLTSLPDWIKSITGLQYFCILECPQISERCKNNMGADWPKIAHIPNIIIDKIWIQEDGCYKL</sequence>
<evidence type="ECO:0000256" key="3">
    <source>
        <dbReference type="ARBA" id="ARBA00022741"/>
    </source>
</evidence>
<gene>
    <name evidence="11" type="ORF">MANES_10G144000v8</name>
</gene>
<dbReference type="OMA" id="RSEETHY"/>
<evidence type="ECO:0000313" key="11">
    <source>
        <dbReference type="EMBL" id="OAY40036.1"/>
    </source>
</evidence>
<dbReference type="Gene3D" id="1.20.5.4130">
    <property type="match status" value="1"/>
</dbReference>
<dbReference type="InterPro" id="IPR038005">
    <property type="entry name" value="RX-like_CC"/>
</dbReference>
<dbReference type="SUPFAM" id="SSF52047">
    <property type="entry name" value="RNI-like"/>
    <property type="match status" value="1"/>
</dbReference>
<dbReference type="Gramene" id="Manes.10G144000.3.v8.1">
    <property type="protein sequence ID" value="Manes.10G144000.3.v8.1.CDS.1"/>
    <property type="gene ID" value="Manes.10G144000.v8.1"/>
</dbReference>